<dbReference type="SUPFAM" id="SSF53756">
    <property type="entry name" value="UDP-Glycosyltransferase/glycogen phosphorylase"/>
    <property type="match status" value="1"/>
</dbReference>
<evidence type="ECO:0000256" key="2">
    <source>
        <dbReference type="ARBA" id="ARBA00023315"/>
    </source>
</evidence>
<evidence type="ECO:0000259" key="3">
    <source>
        <dbReference type="PROSITE" id="PS51186"/>
    </source>
</evidence>
<feature type="domain" description="N-acetyltransferase" evidence="3">
    <location>
        <begin position="344"/>
        <end position="493"/>
    </location>
</feature>
<keyword evidence="1 4" id="KW-0808">Transferase</keyword>
<dbReference type="PANTHER" id="PTHR43877">
    <property type="entry name" value="AMINOALKYLPHOSPHONATE N-ACETYLTRANSFERASE-RELATED-RELATED"/>
    <property type="match status" value="1"/>
</dbReference>
<organism evidence="4 5">
    <name type="scientific">Xylanimonas oleitrophica</name>
    <dbReference type="NCBI Taxonomy" id="2607479"/>
    <lineage>
        <taxon>Bacteria</taxon>
        <taxon>Bacillati</taxon>
        <taxon>Actinomycetota</taxon>
        <taxon>Actinomycetes</taxon>
        <taxon>Micrococcales</taxon>
        <taxon>Promicromonosporaceae</taxon>
        <taxon>Xylanimonas</taxon>
    </lineage>
</organism>
<comment type="caution">
    <text evidence="4">The sequence shown here is derived from an EMBL/GenBank/DDBJ whole genome shotgun (WGS) entry which is preliminary data.</text>
</comment>
<dbReference type="GO" id="GO:0016747">
    <property type="term" value="F:acyltransferase activity, transferring groups other than amino-acyl groups"/>
    <property type="evidence" value="ECO:0007669"/>
    <property type="project" value="InterPro"/>
</dbReference>
<dbReference type="AlphaFoldDB" id="A0A2W5XV71"/>
<protein>
    <submittedName>
        <fullName evidence="4">GNAT family N-acetyltransferase</fullName>
    </submittedName>
</protein>
<keyword evidence="2" id="KW-0012">Acyltransferase</keyword>
<dbReference type="PANTHER" id="PTHR43877:SF2">
    <property type="entry name" value="AMINOALKYLPHOSPHONATE N-ACETYLTRANSFERASE-RELATED"/>
    <property type="match status" value="1"/>
</dbReference>
<dbReference type="InterPro" id="IPR050832">
    <property type="entry name" value="Bact_Acetyltransf"/>
</dbReference>
<dbReference type="EMBL" id="QKWH01000002">
    <property type="protein sequence ID" value="PZR54328.1"/>
    <property type="molecule type" value="Genomic_DNA"/>
</dbReference>
<accession>A0A2W5XV71</accession>
<dbReference type="InterPro" id="IPR000182">
    <property type="entry name" value="GNAT_dom"/>
</dbReference>
<gene>
    <name evidence="4" type="ORF">DNL40_05360</name>
</gene>
<dbReference type="Pfam" id="PF13302">
    <property type="entry name" value="Acetyltransf_3"/>
    <property type="match status" value="1"/>
</dbReference>
<dbReference type="InterPro" id="IPR016181">
    <property type="entry name" value="Acyl_CoA_acyltransferase"/>
</dbReference>
<dbReference type="Gene3D" id="3.40.50.2000">
    <property type="entry name" value="Glycogen Phosphorylase B"/>
    <property type="match status" value="1"/>
</dbReference>
<proteinExistence type="predicted"/>
<dbReference type="RefSeq" id="WP_111250185.1">
    <property type="nucleotide sequence ID" value="NZ_QKWH01000002.1"/>
</dbReference>
<keyword evidence="5" id="KW-1185">Reference proteome</keyword>
<dbReference type="Gene3D" id="3.40.50.11190">
    <property type="match status" value="1"/>
</dbReference>
<reference evidence="4 5" key="1">
    <citation type="submission" date="2018-06" db="EMBL/GenBank/DDBJ databases">
        <title>Whole genome sequencing of a novel hydrocarbon degrading bacterial strain, PW21 isolated from oil contaminated produced water sample.</title>
        <authorList>
            <person name="Nagkirti P."/>
            <person name="Shaikh A."/>
            <person name="Gowdaman V."/>
            <person name="Engineer A.E."/>
            <person name="Dagar S."/>
            <person name="Dhakephalkar P.K."/>
        </authorList>
    </citation>
    <scope>NUCLEOTIDE SEQUENCE [LARGE SCALE GENOMIC DNA]</scope>
    <source>
        <strain evidence="4 5">PW21</strain>
    </source>
</reference>
<dbReference type="CDD" id="cd04301">
    <property type="entry name" value="NAT_SF"/>
    <property type="match status" value="1"/>
</dbReference>
<name>A0A2W5XV71_9MICO</name>
<evidence type="ECO:0000313" key="5">
    <source>
        <dbReference type="Proteomes" id="UP000248783"/>
    </source>
</evidence>
<evidence type="ECO:0000313" key="4">
    <source>
        <dbReference type="EMBL" id="PZR54328.1"/>
    </source>
</evidence>
<sequence length="493" mass="50813">MTHVVIRCDASPEGGVGHLVRAVSVAGAARDAGHSVVLAGSVESDLGRALAAAADLEVVESPEDLGVLAAEQGATVVHVDHYGIGPDAAAQVRAAGALLSSMEDGTFGRRTADVVVDSTVRAEHAGRPDDGSGTVLLGIRYAPMRAEVRAARALRAAEYRGPGGSVDVLVVMGGTDATGSAATVAAVCRSAAGVGGVTVVAPQQHWDAVRGAAGTDVELVAPASDFLERAALSDLVVSAAGTTSWELACIGVPSLLVAVVENQRAGYEAALSEGIARGIGTLPEVRADLPGAVRRVEEAVAALRGGRSWAGGGLAKVDGRGAERIVGAWSEALADRVARGADGVVARRATTDDSRLLLRWRNDPTTRAVSRSTEAISWVAHRGWYERVLQDPARELYVAERGGVPVGTVRFDEHGPSEWEVSITLAPEARGHGLARQVLAAGEAAFRAGHPAVTLVAAILPDNAASQRLFQGSGYVTDPARRDGDFEILVRPV</sequence>
<dbReference type="Proteomes" id="UP000248783">
    <property type="component" value="Unassembled WGS sequence"/>
</dbReference>
<evidence type="ECO:0000256" key="1">
    <source>
        <dbReference type="ARBA" id="ARBA00022679"/>
    </source>
</evidence>
<dbReference type="PROSITE" id="PS51186">
    <property type="entry name" value="GNAT"/>
    <property type="match status" value="1"/>
</dbReference>
<dbReference type="Gene3D" id="3.40.630.30">
    <property type="match status" value="1"/>
</dbReference>
<dbReference type="SUPFAM" id="SSF55729">
    <property type="entry name" value="Acyl-CoA N-acyltransferases (Nat)"/>
    <property type="match status" value="1"/>
</dbReference>